<dbReference type="STRING" id="22663.A0A2I0KX02"/>
<feature type="compositionally biased region" description="Low complexity" evidence="1">
    <location>
        <begin position="83"/>
        <end position="92"/>
    </location>
</feature>
<gene>
    <name evidence="3" type="ORF">CRG98_006695</name>
</gene>
<keyword evidence="4" id="KW-1185">Reference proteome</keyword>
<reference evidence="3 4" key="1">
    <citation type="submission" date="2017-11" db="EMBL/GenBank/DDBJ databases">
        <title>De-novo sequencing of pomegranate (Punica granatum L.) genome.</title>
        <authorList>
            <person name="Akparov Z."/>
            <person name="Amiraslanov A."/>
            <person name="Hajiyeva S."/>
            <person name="Abbasov M."/>
            <person name="Kaur K."/>
            <person name="Hamwieh A."/>
            <person name="Solovyev V."/>
            <person name="Salamov A."/>
            <person name="Braich B."/>
            <person name="Kosarev P."/>
            <person name="Mahmoud A."/>
            <person name="Hajiyev E."/>
            <person name="Babayeva S."/>
            <person name="Izzatullayeva V."/>
            <person name="Mammadov A."/>
            <person name="Mammadov A."/>
            <person name="Sharifova S."/>
            <person name="Ojaghi J."/>
            <person name="Eynullazada K."/>
            <person name="Bayramov B."/>
            <person name="Abdulazimova A."/>
            <person name="Shahmuradov I."/>
        </authorList>
    </citation>
    <scope>NUCLEOTIDE SEQUENCE [LARGE SCALE GENOMIC DNA]</scope>
    <source>
        <strain evidence="4">cv. AG2017</strain>
        <tissue evidence="3">Leaf</tissue>
    </source>
</reference>
<dbReference type="Pfam" id="PF03732">
    <property type="entry name" value="Retrotrans_gag"/>
    <property type="match status" value="1"/>
</dbReference>
<proteinExistence type="predicted"/>
<dbReference type="EMBL" id="PGOL01000305">
    <property type="protein sequence ID" value="PKI72893.1"/>
    <property type="molecule type" value="Genomic_DNA"/>
</dbReference>
<comment type="caution">
    <text evidence="3">The sequence shown here is derived from an EMBL/GenBank/DDBJ whole genome shotgun (WGS) entry which is preliminary data.</text>
</comment>
<dbReference type="Proteomes" id="UP000233551">
    <property type="component" value="Unassembled WGS sequence"/>
</dbReference>
<feature type="domain" description="Retrotransposon gag" evidence="2">
    <location>
        <begin position="132"/>
        <end position="207"/>
    </location>
</feature>
<name>A0A2I0KX02_PUNGR</name>
<feature type="compositionally biased region" description="Low complexity" evidence="1">
    <location>
        <begin position="99"/>
        <end position="117"/>
    </location>
</feature>
<organism evidence="3 4">
    <name type="scientific">Punica granatum</name>
    <name type="common">Pomegranate</name>
    <dbReference type="NCBI Taxonomy" id="22663"/>
    <lineage>
        <taxon>Eukaryota</taxon>
        <taxon>Viridiplantae</taxon>
        <taxon>Streptophyta</taxon>
        <taxon>Embryophyta</taxon>
        <taxon>Tracheophyta</taxon>
        <taxon>Spermatophyta</taxon>
        <taxon>Magnoliopsida</taxon>
        <taxon>eudicotyledons</taxon>
        <taxon>Gunneridae</taxon>
        <taxon>Pentapetalae</taxon>
        <taxon>rosids</taxon>
        <taxon>malvids</taxon>
        <taxon>Myrtales</taxon>
        <taxon>Lythraceae</taxon>
        <taxon>Punica</taxon>
    </lineage>
</organism>
<dbReference type="AlphaFoldDB" id="A0A2I0KX02"/>
<sequence length="415" mass="46914">MDTPKPRDPKARMRAPTKVHIRVRTLTKVSERGHDHIETQLKARRRLHQGLGNNDGNESKTIRKARTICGEDRRRLNQLVAVVSSQQSGSRRLSGRSGGHYCRGSSSSSSMVTTSHGSEVEDRDSDFEAEGSIRSYRSRHGTEKLRRRMSWRWFEKGLLVRFGSSEYEDANEDMSKLRQKGAFREYLGEFERLMNTLPHWHPSALLECIHGRVKRGDCRRVADVEAEGFANLYRARKEEGRATAACMESKGRFSSVRLQNRNWRSGCSGIKVMLIELVEEDEGKAVEEPLTEETEYISIHALTGQVNNKTMRFSGRIGRHKVQVLKGQLCKPEFHRPTGGSAIKVSRDRAIALCGAGSQRQVVEVVLGVPWLEQLGPTLTDYKEVTMEFKTEGKRHNLRGAVSEGTRAVEARSVV</sequence>
<evidence type="ECO:0000313" key="4">
    <source>
        <dbReference type="Proteomes" id="UP000233551"/>
    </source>
</evidence>
<feature type="region of interest" description="Disordered" evidence="1">
    <location>
        <begin position="83"/>
        <end position="129"/>
    </location>
</feature>
<dbReference type="InterPro" id="IPR005162">
    <property type="entry name" value="Retrotrans_gag_dom"/>
</dbReference>
<accession>A0A2I0KX02</accession>
<evidence type="ECO:0000313" key="3">
    <source>
        <dbReference type="EMBL" id="PKI72893.1"/>
    </source>
</evidence>
<evidence type="ECO:0000256" key="1">
    <source>
        <dbReference type="SAM" id="MobiDB-lite"/>
    </source>
</evidence>
<protein>
    <recommendedName>
        <fullName evidence="2">Retrotransposon gag domain-containing protein</fullName>
    </recommendedName>
</protein>
<evidence type="ECO:0000259" key="2">
    <source>
        <dbReference type="Pfam" id="PF03732"/>
    </source>
</evidence>